<dbReference type="Pfam" id="PF00245">
    <property type="entry name" value="Alk_phosphatase"/>
    <property type="match status" value="1"/>
</dbReference>
<keyword evidence="1" id="KW-0597">Phosphoprotein</keyword>
<dbReference type="InterPro" id="IPR001952">
    <property type="entry name" value="Alkaline_phosphatase"/>
</dbReference>
<dbReference type="PANTHER" id="PTHR11596">
    <property type="entry name" value="ALKALINE PHOSPHATASE"/>
    <property type="match status" value="1"/>
</dbReference>
<dbReference type="PANTHER" id="PTHR11596:SF5">
    <property type="entry name" value="ALKALINE PHOSPHATASE"/>
    <property type="match status" value="1"/>
</dbReference>
<protein>
    <recommendedName>
        <fullName evidence="3">Alkaline phosphatase</fullName>
    </recommendedName>
</protein>
<evidence type="ECO:0000256" key="1">
    <source>
        <dbReference type="ARBA" id="ARBA00022553"/>
    </source>
</evidence>
<organism evidence="2">
    <name type="scientific">marine sediment metagenome</name>
    <dbReference type="NCBI Taxonomy" id="412755"/>
    <lineage>
        <taxon>unclassified sequences</taxon>
        <taxon>metagenomes</taxon>
        <taxon>ecological metagenomes</taxon>
    </lineage>
</organism>
<dbReference type="EMBL" id="BARU01013955">
    <property type="protein sequence ID" value="GAH42723.1"/>
    <property type="molecule type" value="Genomic_DNA"/>
</dbReference>
<dbReference type="SUPFAM" id="SSF53649">
    <property type="entry name" value="Alkaline phosphatase-like"/>
    <property type="match status" value="1"/>
</dbReference>
<accession>X1HBM9</accession>
<comment type="caution">
    <text evidence="2">The sequence shown here is derived from an EMBL/GenBank/DDBJ whole genome shotgun (WGS) entry which is preliminary data.</text>
</comment>
<name>X1HBM9_9ZZZZ</name>
<dbReference type="SMART" id="SM00098">
    <property type="entry name" value="alkPPc"/>
    <property type="match status" value="1"/>
</dbReference>
<proteinExistence type="predicted"/>
<dbReference type="Gene3D" id="3.40.720.10">
    <property type="entry name" value="Alkaline Phosphatase, subunit A"/>
    <property type="match status" value="1"/>
</dbReference>
<sequence length="173" mass="18792">EMQALSPADTLVSGQFDPGILPYEYDGPYGTIPHLSEMTETALNILGANPKGFFLLVEGGKIDKAAHRNQIERNIFETIEFDRAVQQAAIWADGRTDTLIVVVADHETGGLAVDQCNEAGTFPGVTWAPGSEDYRAGGHTAANVNAYAWGKLSERLPDVLDNTYFFNMITNGQ</sequence>
<evidence type="ECO:0000313" key="2">
    <source>
        <dbReference type="EMBL" id="GAH42723.1"/>
    </source>
</evidence>
<dbReference type="AlphaFoldDB" id="X1HBM9"/>
<dbReference type="GO" id="GO:0004035">
    <property type="term" value="F:alkaline phosphatase activity"/>
    <property type="evidence" value="ECO:0007669"/>
    <property type="project" value="TreeGrafter"/>
</dbReference>
<feature type="non-terminal residue" evidence="2">
    <location>
        <position position="1"/>
    </location>
</feature>
<gene>
    <name evidence="2" type="ORF">S03H2_24901</name>
</gene>
<dbReference type="InterPro" id="IPR017850">
    <property type="entry name" value="Alkaline_phosphatase_core_sf"/>
</dbReference>
<reference evidence="2" key="1">
    <citation type="journal article" date="2014" name="Front. Microbiol.">
        <title>High frequency of phylogenetically diverse reductive dehalogenase-homologous genes in deep subseafloor sedimentary metagenomes.</title>
        <authorList>
            <person name="Kawai M."/>
            <person name="Futagami T."/>
            <person name="Toyoda A."/>
            <person name="Takaki Y."/>
            <person name="Nishi S."/>
            <person name="Hori S."/>
            <person name="Arai W."/>
            <person name="Tsubouchi T."/>
            <person name="Morono Y."/>
            <person name="Uchiyama I."/>
            <person name="Ito T."/>
            <person name="Fujiyama A."/>
            <person name="Inagaki F."/>
            <person name="Takami H."/>
        </authorList>
    </citation>
    <scope>NUCLEOTIDE SEQUENCE</scope>
    <source>
        <strain evidence="2">Expedition CK06-06</strain>
    </source>
</reference>
<evidence type="ECO:0008006" key="3">
    <source>
        <dbReference type="Google" id="ProtNLM"/>
    </source>
</evidence>